<keyword evidence="3" id="KW-1185">Reference proteome</keyword>
<gene>
    <name evidence="2" type="ORF">OS125_06460</name>
</gene>
<dbReference type="RefSeq" id="WP_267186522.1">
    <property type="nucleotide sequence ID" value="NZ_JAPMKV010000003.1"/>
</dbReference>
<comment type="caution">
    <text evidence="2">The sequence shown here is derived from an EMBL/GenBank/DDBJ whole genome shotgun (WGS) entry which is preliminary data.</text>
</comment>
<name>A0ABT3WRK9_9CORY</name>
<dbReference type="Pfam" id="PF19952">
    <property type="entry name" value="DUF6414"/>
    <property type="match status" value="1"/>
</dbReference>
<evidence type="ECO:0000313" key="3">
    <source>
        <dbReference type="Proteomes" id="UP001081709"/>
    </source>
</evidence>
<sequence>MKENNDSVRDFTISIYQHPDHVAGLVQQIYRRPLIKSETASHSQQNDNHSKLQGEATGEVGVSLPTPILPWLKSGIKGGIGGESSENSSTTGGSTFHFEYSQATYLYFLRDALIEKKLLKQIKNITDAKQLKPGDFVEFEAKFTGDQVTAILDILTPEIIEKIVEKIRTENFTKAANWGTEEIERELSIFKFTLKTDLKLARSIANAVRNDFRSNETREYYGHIGTEDDQVTAITICDNNYFLVQDRDRILDGKFKVLGKVTEGIEANRPVLERNKILDKIEPRLVDKIINSANEILSSQVSDIEEIVSRDAYEEKGKSNTERIQPIKSIGIQSRVHGESFKVVPISIYI</sequence>
<dbReference type="EMBL" id="JAPMKV010000003">
    <property type="protein sequence ID" value="MCX7444887.1"/>
    <property type="molecule type" value="Genomic_DNA"/>
</dbReference>
<dbReference type="InterPro" id="IPR045633">
    <property type="entry name" value="DUF6414"/>
</dbReference>
<feature type="compositionally biased region" description="Polar residues" evidence="1">
    <location>
        <begin position="38"/>
        <end position="47"/>
    </location>
</feature>
<reference evidence="2" key="1">
    <citation type="submission" date="2022-11" db="EMBL/GenBank/DDBJ databases">
        <title>Corynebacterium sp. isolated from Penguins.</title>
        <authorList>
            <person name="Sedlar K."/>
            <person name="Svec P."/>
        </authorList>
    </citation>
    <scope>NUCLEOTIDE SEQUENCE</scope>
    <source>
        <strain evidence="2">P7003</strain>
    </source>
</reference>
<evidence type="ECO:0000313" key="2">
    <source>
        <dbReference type="EMBL" id="MCX7444887.1"/>
    </source>
</evidence>
<protein>
    <submittedName>
        <fullName evidence="2">Uncharacterized protein</fullName>
    </submittedName>
</protein>
<feature type="region of interest" description="Disordered" evidence="1">
    <location>
        <begin position="38"/>
        <end position="57"/>
    </location>
</feature>
<evidence type="ECO:0000256" key="1">
    <source>
        <dbReference type="SAM" id="MobiDB-lite"/>
    </source>
</evidence>
<dbReference type="Proteomes" id="UP001081709">
    <property type="component" value="Unassembled WGS sequence"/>
</dbReference>
<organism evidence="2 3">
    <name type="scientific">Corynebacterium pygosceleis</name>
    <dbReference type="NCBI Taxonomy" id="2800406"/>
    <lineage>
        <taxon>Bacteria</taxon>
        <taxon>Bacillati</taxon>
        <taxon>Actinomycetota</taxon>
        <taxon>Actinomycetes</taxon>
        <taxon>Mycobacteriales</taxon>
        <taxon>Corynebacteriaceae</taxon>
        <taxon>Corynebacterium</taxon>
    </lineage>
</organism>
<accession>A0ABT3WRK9</accession>
<proteinExistence type="predicted"/>